<evidence type="ECO:0000313" key="1">
    <source>
        <dbReference type="EMBL" id="BCA26815.1"/>
    </source>
</evidence>
<dbReference type="RefSeq" id="WP_197939505.1">
    <property type="nucleotide sequence ID" value="NZ_AP022642.1"/>
</dbReference>
<dbReference type="AlphaFoldDB" id="A0A679G9I3"/>
<dbReference type="Proteomes" id="UP000501237">
    <property type="component" value="Chromosome"/>
</dbReference>
<gene>
    <name evidence="1" type="ORF">PtoMrB4_07920</name>
</gene>
<dbReference type="EMBL" id="AP022642">
    <property type="protein sequence ID" value="BCA26815.1"/>
    <property type="molecule type" value="Genomic_DNA"/>
</dbReference>
<protein>
    <submittedName>
        <fullName evidence="1">Uncharacterized protein</fullName>
    </submittedName>
</protein>
<reference evidence="1 2" key="1">
    <citation type="journal article" date="2020" name="Microbiol. Resour. Announc.">
        <title>Complete genome sequence of Pseudomonas otitidis strain MrB4, isolated from Lake Biwa in Japan.</title>
        <authorList>
            <person name="Miyazaki K."/>
            <person name="Hase E."/>
            <person name="Maruya T."/>
        </authorList>
    </citation>
    <scope>NUCLEOTIDE SEQUENCE [LARGE SCALE GENOMIC DNA]</scope>
    <source>
        <strain evidence="1 2">MrB4</strain>
    </source>
</reference>
<evidence type="ECO:0000313" key="2">
    <source>
        <dbReference type="Proteomes" id="UP000501237"/>
    </source>
</evidence>
<dbReference type="GeneID" id="60529313"/>
<name>A0A679G9I3_9GAMM</name>
<proteinExistence type="predicted"/>
<sequence length="214" mass="24213">MSRLTHLIEAARDDLPPWVSTPAERWDAIASECGPDERLEIEQRLYALRMELDAVEDWDGDTRDDIHKAIEQFRRLQQLALLRVGAAWTYSIETLAGPLEGDALQAARRWLAGLPEGERLEVLKGLWHLHFRRALALMQGAQLSRASARALCRYWLQYGGHNAAQMLIKAFVPVLGEARFWQLAAEAPLLLAMAEFLDYASNGRLSETRAAKHT</sequence>
<dbReference type="KEGG" id="poj:PtoMrB4_07920"/>
<accession>A0A679G9I3</accession>
<organism evidence="1 2">
    <name type="scientific">Metapseudomonas otitidis</name>
    <dbReference type="NCBI Taxonomy" id="319939"/>
    <lineage>
        <taxon>Bacteria</taxon>
        <taxon>Pseudomonadati</taxon>
        <taxon>Pseudomonadota</taxon>
        <taxon>Gammaproteobacteria</taxon>
        <taxon>Pseudomonadales</taxon>
        <taxon>Pseudomonadaceae</taxon>
        <taxon>Metapseudomonas</taxon>
    </lineage>
</organism>